<dbReference type="RefSeq" id="XP_007680159.1">
    <property type="nucleotide sequence ID" value="XM_007681969.1"/>
</dbReference>
<feature type="signal peptide" evidence="1">
    <location>
        <begin position="1"/>
        <end position="19"/>
    </location>
</feature>
<dbReference type="KEGG" id="bcom:BAUCODRAFT_133780"/>
<proteinExistence type="predicted"/>
<dbReference type="GeneID" id="19108272"/>
<evidence type="ECO:0000313" key="3">
    <source>
        <dbReference type="Proteomes" id="UP000011761"/>
    </source>
</evidence>
<dbReference type="Pfam" id="PF13668">
    <property type="entry name" value="Ferritin_2"/>
    <property type="match status" value="1"/>
</dbReference>
<dbReference type="OMA" id="SAEWIIY"/>
<sequence>MRTPFIVLIALCAACLTTAAPAAQPWADYVPGQTPLYNSYTGKAAPFPGGLTGAILPTSSGAPAADDLLFQNLLAAEWIVFSLYQQGVEAFNVSSFTSLGYPNTTYDRITEIRDNEAGHLNIFYDEISNASIKPGPCKYDFYFTGPEEWLAVQVLVELTSMAFLTGFVQEAQTNSTRAALLAIAQTESRHNTWALIDIWNTDPFAGPADTISPYANQVLKLAGGFVVNGSCPTENPPFPDPGQHLPSMSFNGTGAVGTEIDIIFPTSQPTFKNGTDYYMVYFHGLLNVSLPYDPVMHTSIVPNFDAGKGLVVAVIADAEGAPTMESVVAGPLMLIEQPAVLTQSLAPFE</sequence>
<dbReference type="eggNOG" id="ENOG502SKAN">
    <property type="taxonomic scope" value="Eukaryota"/>
</dbReference>
<evidence type="ECO:0000313" key="2">
    <source>
        <dbReference type="EMBL" id="EMC92860.1"/>
    </source>
</evidence>
<gene>
    <name evidence="2" type="ORF">BAUCODRAFT_133780</name>
</gene>
<dbReference type="OrthoDB" id="1001765at2759"/>
<evidence type="ECO:0008006" key="4">
    <source>
        <dbReference type="Google" id="ProtNLM"/>
    </source>
</evidence>
<dbReference type="SUPFAM" id="SSF47240">
    <property type="entry name" value="Ferritin-like"/>
    <property type="match status" value="1"/>
</dbReference>
<accession>M2N2G4</accession>
<dbReference type="InterPro" id="IPR009078">
    <property type="entry name" value="Ferritin-like_SF"/>
</dbReference>
<protein>
    <recommendedName>
        <fullName evidence="4">Iminophenyl-pyruvate dimer synthase domain-containing protein</fullName>
    </recommendedName>
</protein>
<keyword evidence="1" id="KW-0732">Signal</keyword>
<reference evidence="2 3" key="1">
    <citation type="journal article" date="2012" name="PLoS Pathog.">
        <title>Diverse lifestyles and strategies of plant pathogenesis encoded in the genomes of eighteen Dothideomycetes fungi.</title>
        <authorList>
            <person name="Ohm R.A."/>
            <person name="Feau N."/>
            <person name="Henrissat B."/>
            <person name="Schoch C.L."/>
            <person name="Horwitz B.A."/>
            <person name="Barry K.W."/>
            <person name="Condon B.J."/>
            <person name="Copeland A.C."/>
            <person name="Dhillon B."/>
            <person name="Glaser F."/>
            <person name="Hesse C.N."/>
            <person name="Kosti I."/>
            <person name="LaButti K."/>
            <person name="Lindquist E.A."/>
            <person name="Lucas S."/>
            <person name="Salamov A.A."/>
            <person name="Bradshaw R.E."/>
            <person name="Ciuffetti L."/>
            <person name="Hamelin R.C."/>
            <person name="Kema G.H.J."/>
            <person name="Lawrence C."/>
            <person name="Scott J.A."/>
            <person name="Spatafora J.W."/>
            <person name="Turgeon B.G."/>
            <person name="de Wit P.J.G.M."/>
            <person name="Zhong S."/>
            <person name="Goodwin S.B."/>
            <person name="Grigoriev I.V."/>
        </authorList>
    </citation>
    <scope>NUCLEOTIDE SEQUENCE [LARGE SCALE GENOMIC DNA]</scope>
    <source>
        <strain evidence="2 3">UAMH 10762</strain>
    </source>
</reference>
<dbReference type="HOGENOM" id="CLU_029630_5_0_1"/>
<name>M2N2G4_BAUPA</name>
<dbReference type="EMBL" id="KB445561">
    <property type="protein sequence ID" value="EMC92860.1"/>
    <property type="molecule type" value="Genomic_DNA"/>
</dbReference>
<dbReference type="Proteomes" id="UP000011761">
    <property type="component" value="Unassembled WGS sequence"/>
</dbReference>
<dbReference type="AlphaFoldDB" id="M2N2G4"/>
<keyword evidence="3" id="KW-1185">Reference proteome</keyword>
<organism evidence="2 3">
    <name type="scientific">Baudoinia panamericana (strain UAMH 10762)</name>
    <name type="common">Angels' share fungus</name>
    <name type="synonym">Baudoinia compniacensis (strain UAMH 10762)</name>
    <dbReference type="NCBI Taxonomy" id="717646"/>
    <lineage>
        <taxon>Eukaryota</taxon>
        <taxon>Fungi</taxon>
        <taxon>Dikarya</taxon>
        <taxon>Ascomycota</taxon>
        <taxon>Pezizomycotina</taxon>
        <taxon>Dothideomycetes</taxon>
        <taxon>Dothideomycetidae</taxon>
        <taxon>Mycosphaerellales</taxon>
        <taxon>Teratosphaeriaceae</taxon>
        <taxon>Baudoinia</taxon>
    </lineage>
</organism>
<evidence type="ECO:0000256" key="1">
    <source>
        <dbReference type="SAM" id="SignalP"/>
    </source>
</evidence>
<feature type="chain" id="PRO_5004021817" description="Iminophenyl-pyruvate dimer synthase domain-containing protein" evidence="1">
    <location>
        <begin position="20"/>
        <end position="349"/>
    </location>
</feature>